<feature type="compositionally biased region" description="Polar residues" evidence="2">
    <location>
        <begin position="112"/>
        <end position="135"/>
    </location>
</feature>
<dbReference type="SUPFAM" id="SSF52540">
    <property type="entry name" value="P-loop containing nucleoside triphosphate hydrolases"/>
    <property type="match status" value="1"/>
</dbReference>
<feature type="compositionally biased region" description="Polar residues" evidence="2">
    <location>
        <begin position="67"/>
        <end position="91"/>
    </location>
</feature>
<gene>
    <name evidence="4" type="ORF">DFP72DRAFT_210641</name>
</gene>
<feature type="region of interest" description="Disordered" evidence="2">
    <location>
        <begin position="149"/>
        <end position="200"/>
    </location>
</feature>
<keyword evidence="5" id="KW-1185">Reference proteome</keyword>
<feature type="region of interest" description="Disordered" evidence="2">
    <location>
        <begin position="1"/>
        <end position="136"/>
    </location>
</feature>
<proteinExistence type="predicted"/>
<accession>A0A8H6I323</accession>
<evidence type="ECO:0000256" key="1">
    <source>
        <dbReference type="ARBA" id="ARBA00022737"/>
    </source>
</evidence>
<feature type="compositionally biased region" description="Polar residues" evidence="2">
    <location>
        <begin position="1"/>
        <end position="11"/>
    </location>
</feature>
<evidence type="ECO:0000256" key="2">
    <source>
        <dbReference type="SAM" id="MobiDB-lite"/>
    </source>
</evidence>
<sequence>MPPDRTTSSLKSGLRAGSSKGFRKQRANPGSTISPSLPLAGPSSMSSDWPMDDSQYDSPLAFMPNAGSGSLPSAQRPQEATVGRTRSSSTKWPPLFAHEHLPSERPPAPGSRDSNTESTSLGTTHSSWTGPTSVNLPRLEELGYPLHDEQRGVVNPGPSPSTSSKANADRWTVPPRRSGRLLGLAPDPTPIPSTATHSTDSGLFAHSRDFSVDNFECNIYNNMPKRAISKGWDTLGTFVAPNALFNAKARFDPPKCDEGTRIALTDKIMDWIQDHQDPQRLLYMTGAAGAGKSAIQQTIAEQCAERGILAASFFFSTGDATRNTTSRVITTMAYQLGQKATALRRMIGDAVENDSTLLEQSLISQMQALILDPMSRLSPSDLSELPHAVLVDGLDECNDEGGQREFLRVLGHCTKERTHLRFFVASRPEMVIADALEPPHGHLHKAAYQIWLSDDTQYDASDDIRRTVARKLRELGEQRKLPYTWFTEEDVEHIVKAASGQYIYAITALGYVSEPRASPVRRLNAILKWKAGEKQSNASPFASLDTLYANILSNAKQEYDKVLENQEDFLRVFYSYCIDYPSGFTLAEYDLLLELEEGTFERIILDLRSLVTVNDGSCNWDNYGSLKIYHKSFRDFLFDRNRAHLLYAETRALKYTISCCLRRVEEVPAEKQSTWSNSTATSTRDYTDCVLYHLSLCVFSFCKISRPADLTDSFIRFSDNGGFGWDVIDKWLCRGFEAIPEGMLHFSLHRWLPTFPLVLSVIKNRDPGTWATMHYYWDRWTGLKIQDDELKRRRIHEVEL</sequence>
<evidence type="ECO:0000313" key="5">
    <source>
        <dbReference type="Proteomes" id="UP000521943"/>
    </source>
</evidence>
<dbReference type="Gene3D" id="3.40.50.300">
    <property type="entry name" value="P-loop containing nucleotide triphosphate hydrolases"/>
    <property type="match status" value="1"/>
</dbReference>
<dbReference type="InterPro" id="IPR056884">
    <property type="entry name" value="NPHP3-like_N"/>
</dbReference>
<keyword evidence="1" id="KW-0677">Repeat</keyword>
<dbReference type="Pfam" id="PF24883">
    <property type="entry name" value="NPHP3_N"/>
    <property type="match status" value="1"/>
</dbReference>
<feature type="domain" description="Nephrocystin 3-like N-terminal" evidence="3">
    <location>
        <begin position="265"/>
        <end position="427"/>
    </location>
</feature>
<evidence type="ECO:0000313" key="4">
    <source>
        <dbReference type="EMBL" id="KAF6758010.1"/>
    </source>
</evidence>
<evidence type="ECO:0000259" key="3">
    <source>
        <dbReference type="Pfam" id="PF24883"/>
    </source>
</evidence>
<dbReference type="OrthoDB" id="5967843at2759"/>
<organism evidence="4 5">
    <name type="scientific">Ephemerocybe angulata</name>
    <dbReference type="NCBI Taxonomy" id="980116"/>
    <lineage>
        <taxon>Eukaryota</taxon>
        <taxon>Fungi</taxon>
        <taxon>Dikarya</taxon>
        <taxon>Basidiomycota</taxon>
        <taxon>Agaricomycotina</taxon>
        <taxon>Agaricomycetes</taxon>
        <taxon>Agaricomycetidae</taxon>
        <taxon>Agaricales</taxon>
        <taxon>Agaricineae</taxon>
        <taxon>Psathyrellaceae</taxon>
        <taxon>Ephemerocybe</taxon>
    </lineage>
</organism>
<name>A0A8H6I323_9AGAR</name>
<dbReference type="InterPro" id="IPR027417">
    <property type="entry name" value="P-loop_NTPase"/>
</dbReference>
<dbReference type="Proteomes" id="UP000521943">
    <property type="component" value="Unassembled WGS sequence"/>
</dbReference>
<dbReference type="PANTHER" id="PTHR10039:SF17">
    <property type="entry name" value="FUNGAL STAND N-TERMINAL GOODBYE DOMAIN-CONTAINING PROTEIN-RELATED"/>
    <property type="match status" value="1"/>
</dbReference>
<comment type="caution">
    <text evidence="4">The sequence shown here is derived from an EMBL/GenBank/DDBJ whole genome shotgun (WGS) entry which is preliminary data.</text>
</comment>
<dbReference type="AlphaFoldDB" id="A0A8H6I323"/>
<dbReference type="PANTHER" id="PTHR10039">
    <property type="entry name" value="AMELOGENIN"/>
    <property type="match status" value="1"/>
</dbReference>
<dbReference type="EMBL" id="JACGCI010000020">
    <property type="protein sequence ID" value="KAF6758010.1"/>
    <property type="molecule type" value="Genomic_DNA"/>
</dbReference>
<reference evidence="4 5" key="1">
    <citation type="submission" date="2020-07" db="EMBL/GenBank/DDBJ databases">
        <title>Comparative genomics of pyrophilous fungi reveals a link between fire events and developmental genes.</title>
        <authorList>
            <consortium name="DOE Joint Genome Institute"/>
            <person name="Steindorff A.S."/>
            <person name="Carver A."/>
            <person name="Calhoun S."/>
            <person name="Stillman K."/>
            <person name="Liu H."/>
            <person name="Lipzen A."/>
            <person name="Pangilinan J."/>
            <person name="Labutti K."/>
            <person name="Bruns T.D."/>
            <person name="Grigoriev I.V."/>
        </authorList>
    </citation>
    <scope>NUCLEOTIDE SEQUENCE [LARGE SCALE GENOMIC DNA]</scope>
    <source>
        <strain evidence="4 5">CBS 144469</strain>
    </source>
</reference>
<protein>
    <recommendedName>
        <fullName evidence="3">Nephrocystin 3-like N-terminal domain-containing protein</fullName>
    </recommendedName>
</protein>